<evidence type="ECO:0000256" key="1">
    <source>
        <dbReference type="SAM" id="MobiDB-lite"/>
    </source>
</evidence>
<dbReference type="InterPro" id="IPR025100">
    <property type="entry name" value="DUF4025"/>
</dbReference>
<organism evidence="2 3">
    <name type="scientific">Geobacillus kaustophilus</name>
    <dbReference type="NCBI Taxonomy" id="1462"/>
    <lineage>
        <taxon>Bacteria</taxon>
        <taxon>Bacillati</taxon>
        <taxon>Bacillota</taxon>
        <taxon>Bacilli</taxon>
        <taxon>Bacillales</taxon>
        <taxon>Anoxybacillaceae</taxon>
        <taxon>Geobacillus</taxon>
        <taxon>Geobacillus thermoleovorans group</taxon>
    </lineage>
</organism>
<accession>A0A0D8BS06</accession>
<comment type="caution">
    <text evidence="2">The sequence shown here is derived from an EMBL/GenBank/DDBJ whole genome shotgun (WGS) entry which is preliminary data.</text>
</comment>
<gene>
    <name evidence="2" type="ORF">LG52_1040</name>
</gene>
<evidence type="ECO:0008006" key="4">
    <source>
        <dbReference type="Google" id="ProtNLM"/>
    </source>
</evidence>
<feature type="region of interest" description="Disordered" evidence="1">
    <location>
        <begin position="1"/>
        <end position="20"/>
    </location>
</feature>
<dbReference type="OrthoDB" id="2476089at2"/>
<dbReference type="RefSeq" id="WP_044731190.1">
    <property type="nucleotide sequence ID" value="NZ_JYBP01000003.1"/>
</dbReference>
<dbReference type="Pfam" id="PF13217">
    <property type="entry name" value="DUF4025"/>
    <property type="match status" value="1"/>
</dbReference>
<name>A0A0D8BS06_GEOKU</name>
<evidence type="ECO:0000313" key="3">
    <source>
        <dbReference type="Proteomes" id="UP000032522"/>
    </source>
</evidence>
<dbReference type="PATRIC" id="fig|1462.6.peg.1212"/>
<dbReference type="EMBL" id="JYBP01000003">
    <property type="protein sequence ID" value="KJE26197.1"/>
    <property type="molecule type" value="Genomic_DNA"/>
</dbReference>
<dbReference type="AlphaFoldDB" id="A0A0D8BS06"/>
<proteinExistence type="predicted"/>
<evidence type="ECO:0000313" key="2">
    <source>
        <dbReference type="EMBL" id="KJE26197.1"/>
    </source>
</evidence>
<sequence>MTEKKQPLEITGRQYDPSDYESDSFLGAALSETHEQVSDVYAEGTIEAAVDHENGSGIPLSPSE</sequence>
<protein>
    <recommendedName>
        <fullName evidence="4">DUF4025 domain-containing protein</fullName>
    </recommendedName>
</protein>
<reference evidence="2 3" key="1">
    <citation type="submission" date="2015-01" db="EMBL/GenBank/DDBJ databases">
        <authorList>
            <person name="Filippidou S."/>
            <person name="Jeanneret N."/>
            <person name="Russel-Delif L."/>
            <person name="Junier T."/>
            <person name="Wunderlin T."/>
            <person name="Molina V."/>
            <person name="Johnson S.L."/>
            <person name="Davenport K.W."/>
            <person name="Chain P.S."/>
            <person name="Dorador C."/>
            <person name="Junier P."/>
        </authorList>
    </citation>
    <scope>NUCLEOTIDE SEQUENCE [LARGE SCALE GENOMIC DNA]</scope>
    <source>
        <strain evidence="2 3">Et7/4</strain>
    </source>
</reference>
<dbReference type="Proteomes" id="UP000032522">
    <property type="component" value="Unassembled WGS sequence"/>
</dbReference>